<proteinExistence type="inferred from homology"/>
<evidence type="ECO:0000313" key="14">
    <source>
        <dbReference type="EMBL" id="MCQ3830767.1"/>
    </source>
</evidence>
<dbReference type="InterPro" id="IPR012902">
    <property type="entry name" value="N_methyl_site"/>
</dbReference>
<dbReference type="RefSeq" id="WP_255875683.1">
    <property type="nucleotide sequence ID" value="NZ_JACASI010000039.1"/>
</dbReference>
<comment type="caution">
    <text evidence="14">The sequence shown here is derived from an EMBL/GenBank/DDBJ whole genome shotgun (WGS) entry which is preliminary data.</text>
</comment>
<keyword evidence="7 12" id="KW-1133">Transmembrane helix</keyword>
<evidence type="ECO:0000256" key="7">
    <source>
        <dbReference type="ARBA" id="ARBA00022989"/>
    </source>
</evidence>
<evidence type="ECO:0000256" key="6">
    <source>
        <dbReference type="ARBA" id="ARBA00022692"/>
    </source>
</evidence>
<dbReference type="Pfam" id="PF07963">
    <property type="entry name" value="N_methyl"/>
    <property type="match status" value="1"/>
</dbReference>
<organism evidence="14 15">
    <name type="scientific">Microbulbifer elongatus</name>
    <dbReference type="NCBI Taxonomy" id="86173"/>
    <lineage>
        <taxon>Bacteria</taxon>
        <taxon>Pseudomonadati</taxon>
        <taxon>Pseudomonadota</taxon>
        <taxon>Gammaproteobacteria</taxon>
        <taxon>Cellvibrionales</taxon>
        <taxon>Microbulbiferaceae</taxon>
        <taxon>Microbulbifer</taxon>
    </lineage>
</organism>
<protein>
    <recommendedName>
        <fullName evidence="2">Type II secretion system protein H</fullName>
    </recommendedName>
    <alternativeName>
        <fullName evidence="10">General secretion pathway protein H</fullName>
    </alternativeName>
</protein>
<sequence length="190" mass="20786">MQRQPGFTLIELIVGIAILAIAISLAAPSMSELVRRYRSESKAQELFDLLIFMRVKAYSEQQRYTLCPIGADSNCGNDWALGAMLFADSDADGEKDADEMVERTFSGAEAGGTLNWRAFNNLGYITFRPNGTTPAQSGHFAYCPPNRDEKIGWIIVLNVIGRPYFGKDRDGDGVRETGSGDNLSCSTASN</sequence>
<evidence type="ECO:0000256" key="2">
    <source>
        <dbReference type="ARBA" id="ARBA00021549"/>
    </source>
</evidence>
<dbReference type="NCBIfam" id="TIGR02532">
    <property type="entry name" value="IV_pilin_GFxxxE"/>
    <property type="match status" value="1"/>
</dbReference>
<feature type="transmembrane region" description="Helical" evidence="12">
    <location>
        <begin position="6"/>
        <end position="27"/>
    </location>
</feature>
<feature type="domain" description="General secretion pathway GspH" evidence="13">
    <location>
        <begin position="43"/>
        <end position="158"/>
    </location>
</feature>
<keyword evidence="4" id="KW-0488">Methylation</keyword>
<dbReference type="Pfam" id="PF12019">
    <property type="entry name" value="GspH"/>
    <property type="match status" value="1"/>
</dbReference>
<dbReference type="Proteomes" id="UP001205566">
    <property type="component" value="Unassembled WGS sequence"/>
</dbReference>
<reference evidence="14" key="1">
    <citation type="thesis" date="2020" institute="Technische Universitat Dresden" country="Dresden, Germany">
        <title>The Agarolytic System of Microbulbifer elongatus PORT2, Isolated from Batu Karas, Pangandaran West Java Indonesia.</title>
        <authorList>
            <person name="Anggraeni S.R."/>
        </authorList>
    </citation>
    <scope>NUCLEOTIDE SEQUENCE</scope>
    <source>
        <strain evidence="14">PORT2</strain>
    </source>
</reference>
<evidence type="ECO:0000256" key="1">
    <source>
        <dbReference type="ARBA" id="ARBA00004377"/>
    </source>
</evidence>
<keyword evidence="15" id="KW-1185">Reference proteome</keyword>
<evidence type="ECO:0000256" key="8">
    <source>
        <dbReference type="ARBA" id="ARBA00023136"/>
    </source>
</evidence>
<dbReference type="EMBL" id="JACASI010000039">
    <property type="protein sequence ID" value="MCQ3830767.1"/>
    <property type="molecule type" value="Genomic_DNA"/>
</dbReference>
<keyword evidence="5" id="KW-0997">Cell inner membrane</keyword>
<name>A0ABT1P3S0_9GAMM</name>
<dbReference type="Gene3D" id="3.55.40.10">
    <property type="entry name" value="minor pseudopilin epsh domain"/>
    <property type="match status" value="1"/>
</dbReference>
<evidence type="ECO:0000256" key="10">
    <source>
        <dbReference type="ARBA" id="ARBA00030775"/>
    </source>
</evidence>
<dbReference type="InterPro" id="IPR045584">
    <property type="entry name" value="Pilin-like"/>
</dbReference>
<gene>
    <name evidence="14" type="ORF">HXX02_15120</name>
</gene>
<comment type="similarity">
    <text evidence="9">Belongs to the GSP H family.</text>
</comment>
<evidence type="ECO:0000256" key="4">
    <source>
        <dbReference type="ARBA" id="ARBA00022481"/>
    </source>
</evidence>
<accession>A0ABT1P3S0</accession>
<feature type="region of interest" description="Disordered" evidence="11">
    <location>
        <begin position="168"/>
        <end position="190"/>
    </location>
</feature>
<keyword evidence="8 12" id="KW-0472">Membrane</keyword>
<dbReference type="InterPro" id="IPR022346">
    <property type="entry name" value="T2SS_GspH"/>
</dbReference>
<evidence type="ECO:0000256" key="5">
    <source>
        <dbReference type="ARBA" id="ARBA00022519"/>
    </source>
</evidence>
<dbReference type="SUPFAM" id="SSF54523">
    <property type="entry name" value="Pili subunits"/>
    <property type="match status" value="1"/>
</dbReference>
<evidence type="ECO:0000313" key="15">
    <source>
        <dbReference type="Proteomes" id="UP001205566"/>
    </source>
</evidence>
<evidence type="ECO:0000256" key="11">
    <source>
        <dbReference type="SAM" id="MobiDB-lite"/>
    </source>
</evidence>
<evidence type="ECO:0000256" key="9">
    <source>
        <dbReference type="ARBA" id="ARBA00025772"/>
    </source>
</evidence>
<keyword evidence="6 12" id="KW-0812">Transmembrane</keyword>
<evidence type="ECO:0000256" key="12">
    <source>
        <dbReference type="SAM" id="Phobius"/>
    </source>
</evidence>
<comment type="subcellular location">
    <subcellularLocation>
        <location evidence="1">Cell inner membrane</location>
        <topology evidence="1">Single-pass membrane protein</topology>
    </subcellularLocation>
</comment>
<evidence type="ECO:0000259" key="13">
    <source>
        <dbReference type="Pfam" id="PF12019"/>
    </source>
</evidence>
<feature type="compositionally biased region" description="Polar residues" evidence="11">
    <location>
        <begin position="179"/>
        <end position="190"/>
    </location>
</feature>
<evidence type="ECO:0000256" key="3">
    <source>
        <dbReference type="ARBA" id="ARBA00022475"/>
    </source>
</evidence>
<keyword evidence="3" id="KW-1003">Cell membrane</keyword>